<evidence type="ECO:0000313" key="3">
    <source>
        <dbReference type="Proteomes" id="UP000077069"/>
    </source>
</evidence>
<protein>
    <submittedName>
        <fullName evidence="2">Uncharacterized protein</fullName>
    </submittedName>
</protein>
<reference evidence="2 3" key="1">
    <citation type="submission" date="2016-05" db="EMBL/GenBank/DDBJ databases">
        <title>Comparative analysis of secretome profiles of manganese(II)-oxidizing ascomycete fungi.</title>
        <authorList>
            <consortium name="DOE Joint Genome Institute"/>
            <person name="Zeiner C.A."/>
            <person name="Purvine S.O."/>
            <person name="Zink E.M."/>
            <person name="Wu S."/>
            <person name="Pasa-Tolic L."/>
            <person name="Chaput D.L."/>
            <person name="Haridas S."/>
            <person name="Grigoriev I.V."/>
            <person name="Santelli C.M."/>
            <person name="Hansel C.M."/>
        </authorList>
    </citation>
    <scope>NUCLEOTIDE SEQUENCE [LARGE SCALE GENOMIC DNA]</scope>
    <source>
        <strain evidence="2 3">AP3s5-JAC2a</strain>
    </source>
</reference>
<evidence type="ECO:0000256" key="1">
    <source>
        <dbReference type="SAM" id="MobiDB-lite"/>
    </source>
</evidence>
<dbReference type="AlphaFoldDB" id="A0A177CQY3"/>
<organism evidence="2 3">
    <name type="scientific">Paraphaeosphaeria sporulosa</name>
    <dbReference type="NCBI Taxonomy" id="1460663"/>
    <lineage>
        <taxon>Eukaryota</taxon>
        <taxon>Fungi</taxon>
        <taxon>Dikarya</taxon>
        <taxon>Ascomycota</taxon>
        <taxon>Pezizomycotina</taxon>
        <taxon>Dothideomycetes</taxon>
        <taxon>Pleosporomycetidae</taxon>
        <taxon>Pleosporales</taxon>
        <taxon>Massarineae</taxon>
        <taxon>Didymosphaeriaceae</taxon>
        <taxon>Paraphaeosphaeria</taxon>
    </lineage>
</organism>
<feature type="compositionally biased region" description="Basic and acidic residues" evidence="1">
    <location>
        <begin position="7"/>
        <end position="17"/>
    </location>
</feature>
<dbReference type="Proteomes" id="UP000077069">
    <property type="component" value="Unassembled WGS sequence"/>
</dbReference>
<name>A0A177CQY3_9PLEO</name>
<accession>A0A177CQY3</accession>
<feature type="region of interest" description="Disordered" evidence="1">
    <location>
        <begin position="1"/>
        <end position="38"/>
    </location>
</feature>
<dbReference type="GeneID" id="28769738"/>
<dbReference type="RefSeq" id="XP_018039733.1">
    <property type="nucleotide sequence ID" value="XM_018186252.1"/>
</dbReference>
<evidence type="ECO:0000313" key="2">
    <source>
        <dbReference type="EMBL" id="OAG09368.1"/>
    </source>
</evidence>
<proteinExistence type="predicted"/>
<dbReference type="EMBL" id="KV441549">
    <property type="protein sequence ID" value="OAG09368.1"/>
    <property type="molecule type" value="Genomic_DNA"/>
</dbReference>
<gene>
    <name evidence="2" type="ORF">CC84DRAFT_435243</name>
</gene>
<dbReference type="InParanoid" id="A0A177CQY3"/>
<keyword evidence="3" id="KW-1185">Reference proteome</keyword>
<sequence>MSRIDRRRPDARLKQDETASDALPNRHHRRTNCATTRAPGPRFRSPPCGCNSCHAEHPWWLWQLHKVVTTVGWLHSLCPFRQSRTA</sequence>